<reference evidence="2 3" key="1">
    <citation type="journal article" date="2011" name="Genome Biol.">
        <title>Comparative genome sequence analysis underscores mycoparasitism as the ancestral life style of Trichoderma.</title>
        <authorList>
            <person name="Kubicek C.P."/>
            <person name="Herrera-Estrella A."/>
            <person name="Seidl-Seiboth V."/>
            <person name="Martinez D.A."/>
            <person name="Druzhinina I.S."/>
            <person name="Thon M."/>
            <person name="Zeilinger S."/>
            <person name="Casas-Flores S."/>
            <person name="Horwitz B.A."/>
            <person name="Mukherjee P.K."/>
            <person name="Mukherjee M."/>
            <person name="Kredics L."/>
            <person name="Alcaraz L.D."/>
            <person name="Aerts A."/>
            <person name="Antal Z."/>
            <person name="Atanasova L."/>
            <person name="Cervantes-Badillo M.G."/>
            <person name="Challacombe J."/>
            <person name="Chertkov O."/>
            <person name="McCluskey K."/>
            <person name="Coulpier F."/>
            <person name="Deshpande N."/>
            <person name="von Doehren H."/>
            <person name="Ebbole D.J."/>
            <person name="Esquivel-Naranjo E.U."/>
            <person name="Fekete E."/>
            <person name="Flipphi M."/>
            <person name="Glaser F."/>
            <person name="Gomez-Rodriguez E.Y."/>
            <person name="Gruber S."/>
            <person name="Han C."/>
            <person name="Henrissat B."/>
            <person name="Hermosa R."/>
            <person name="Hernandez-Onate M."/>
            <person name="Karaffa L."/>
            <person name="Kosti I."/>
            <person name="Le Crom S."/>
            <person name="Lindquist E."/>
            <person name="Lucas S."/>
            <person name="Luebeck M."/>
            <person name="Luebeck P.S."/>
            <person name="Margeot A."/>
            <person name="Metz B."/>
            <person name="Misra M."/>
            <person name="Nevalainen H."/>
            <person name="Omann M."/>
            <person name="Packer N."/>
            <person name="Perrone G."/>
            <person name="Uresti-Rivera E.E."/>
            <person name="Salamov A."/>
            <person name="Schmoll M."/>
            <person name="Seiboth B."/>
            <person name="Shapiro H."/>
            <person name="Sukno S."/>
            <person name="Tamayo-Ramos J.A."/>
            <person name="Tisch D."/>
            <person name="Wiest A."/>
            <person name="Wilkinson H.H."/>
            <person name="Zhang M."/>
            <person name="Coutinho P.M."/>
            <person name="Kenerley C.M."/>
            <person name="Monte E."/>
            <person name="Baker S.E."/>
            <person name="Grigoriev I.V."/>
        </authorList>
    </citation>
    <scope>NUCLEOTIDE SEQUENCE [LARGE SCALE GENOMIC DNA]</scope>
    <source>
        <strain evidence="3">ATCC 20476 / IMI 206040</strain>
    </source>
</reference>
<feature type="compositionally biased region" description="Basic and acidic residues" evidence="1">
    <location>
        <begin position="534"/>
        <end position="555"/>
    </location>
</feature>
<feature type="region of interest" description="Disordered" evidence="1">
    <location>
        <begin position="173"/>
        <end position="736"/>
    </location>
</feature>
<evidence type="ECO:0000256" key="1">
    <source>
        <dbReference type="SAM" id="MobiDB-lite"/>
    </source>
</evidence>
<feature type="compositionally biased region" description="Basic and acidic residues" evidence="1">
    <location>
        <begin position="30"/>
        <end position="41"/>
    </location>
</feature>
<evidence type="ECO:0000313" key="2">
    <source>
        <dbReference type="EMBL" id="EHK50028.1"/>
    </source>
</evidence>
<feature type="compositionally biased region" description="Basic and acidic residues" evidence="1">
    <location>
        <begin position="848"/>
        <end position="859"/>
    </location>
</feature>
<feature type="compositionally biased region" description="Basic and acidic residues" evidence="1">
    <location>
        <begin position="408"/>
        <end position="418"/>
    </location>
</feature>
<feature type="region of interest" description="Disordered" evidence="1">
    <location>
        <begin position="774"/>
        <end position="797"/>
    </location>
</feature>
<dbReference type="OrthoDB" id="5365701at2759"/>
<feature type="region of interest" description="Disordered" evidence="1">
    <location>
        <begin position="1"/>
        <end position="41"/>
    </location>
</feature>
<dbReference type="AlphaFoldDB" id="G9NHD4"/>
<feature type="compositionally biased region" description="Basic and acidic residues" evidence="1">
    <location>
        <begin position="662"/>
        <end position="672"/>
    </location>
</feature>
<dbReference type="STRING" id="452589.G9NHD4"/>
<feature type="compositionally biased region" description="Polar residues" evidence="1">
    <location>
        <begin position="781"/>
        <end position="795"/>
    </location>
</feature>
<gene>
    <name evidence="2" type="ORF">TRIATDRAFT_314865</name>
</gene>
<feature type="region of interest" description="Disordered" evidence="1">
    <location>
        <begin position="56"/>
        <end position="157"/>
    </location>
</feature>
<feature type="region of interest" description="Disordered" evidence="1">
    <location>
        <begin position="893"/>
        <end position="1002"/>
    </location>
</feature>
<feature type="compositionally biased region" description="Basic and acidic residues" evidence="1">
    <location>
        <begin position="179"/>
        <end position="195"/>
    </location>
</feature>
<feature type="compositionally biased region" description="Basic and acidic residues" evidence="1">
    <location>
        <begin position="322"/>
        <end position="335"/>
    </location>
</feature>
<feature type="compositionally biased region" description="Acidic residues" evidence="1">
    <location>
        <begin position="419"/>
        <end position="434"/>
    </location>
</feature>
<dbReference type="eggNOG" id="ENOG502QRYC">
    <property type="taxonomic scope" value="Eukaryota"/>
</dbReference>
<name>G9NHD4_HYPAI</name>
<comment type="caution">
    <text evidence="2">The sequence shown here is derived from an EMBL/GenBank/DDBJ whole genome shotgun (WGS) entry which is preliminary data.</text>
</comment>
<dbReference type="GeneID" id="25783031"/>
<dbReference type="EMBL" id="ABDG02000015">
    <property type="protein sequence ID" value="EHK50028.1"/>
    <property type="molecule type" value="Genomic_DNA"/>
</dbReference>
<feature type="compositionally biased region" description="Basic and acidic residues" evidence="1">
    <location>
        <begin position="926"/>
        <end position="941"/>
    </location>
</feature>
<dbReference type="HOGENOM" id="CLU_299491_0_0_1"/>
<feature type="compositionally biased region" description="Polar residues" evidence="1">
    <location>
        <begin position="251"/>
        <end position="268"/>
    </location>
</feature>
<dbReference type="Proteomes" id="UP000005426">
    <property type="component" value="Unassembled WGS sequence"/>
</dbReference>
<protein>
    <submittedName>
        <fullName evidence="2">Uncharacterized protein</fullName>
    </submittedName>
</protein>
<feature type="compositionally biased region" description="Basic and acidic residues" evidence="1">
    <location>
        <begin position="679"/>
        <end position="705"/>
    </location>
</feature>
<feature type="compositionally biased region" description="Basic and acidic residues" evidence="1">
    <location>
        <begin position="501"/>
        <end position="521"/>
    </location>
</feature>
<accession>G9NHD4</accession>
<feature type="compositionally biased region" description="Polar residues" evidence="1">
    <location>
        <begin position="865"/>
        <end position="876"/>
    </location>
</feature>
<feature type="compositionally biased region" description="Basic residues" evidence="1">
    <location>
        <begin position="706"/>
        <end position="715"/>
    </location>
</feature>
<feature type="non-terminal residue" evidence="2">
    <location>
        <position position="1002"/>
    </location>
</feature>
<evidence type="ECO:0000313" key="3">
    <source>
        <dbReference type="Proteomes" id="UP000005426"/>
    </source>
</evidence>
<feature type="compositionally biased region" description="Basic and acidic residues" evidence="1">
    <location>
        <begin position="1"/>
        <end position="23"/>
    </location>
</feature>
<sequence length="1002" mass="111155">MAEEERRRGNDSGSRHRDPRDDHGYEEEEREARSILDEAKRSTIPVAAVAVASAIAVEEERSRERRRRDYSDDGSRDRSRPHKDVVQEEADKYYRESVIARKIASDEIRSQSKSPDGSVVDKWDTPPVEEHITIVTPPNMEGKEHEDDDPYGAPNADVKIDNEIFPYETDKFRATRGVDAPRFRSKDPSCERERPLLNIVRPTPVPSPDSTAAARRGPEQPTEVPASRDIHEEESLADSSEDEEAEPKGEATQSSPTGKSVSWGQNEINRFVVESPEARSRAESPNELAEAEEKPRPRLSKSSRWGKIAAVIAAGTAEPISELDRNTEPSSRDLPTDGDASSAPGSKIPDPEPEQMPGSFDDEEFAATVAAGLEKTGFNPNIVIDDPAFRRRNPRPETNETPAPPNDTQRDEQRAREEIEVEGDLSLTDTEDEHDEKTQKQKKVNALEKYLEMRQSGEIKPPSQLQESAQLPTVEERPVTPPQKSNSEQRKALEAFLQKRQSGEIKPPREVLEARESRDLEPTSETKTGPVHGPELEPERPPIRKLEPEALRELEENASDFEPPTQSKKKKKKKRRDPDDENSKLSIPGDEATEISRISVPGDEATVFSVEDWEDWDSSPGASTRRSLLAGSEMSTSSRRSTRLRRPRSSTFDLPETNGSEHPGDDRVDDRGVSSVVSEPHDEERKPRSRESKSLRHNDNSEKHVSSRKSRKVSGNKKPGLFSGIFNKPGDKNGRTKVVDEKRDSFFEQADTLGAGVGSASLAAAAAMALNRSNAADVSSEPENISRELSGSNQEFNDHYPVIAPRAIAIDPQYRDLLPLPPSEPGSPVESDFGGLPGLPDSRPASPIEDRDRRFDTIHRRQRSNQDLAASARNRSYSNTAVPLAALLRGIGSGPPSPVANKPPRTPPRPTSWDSTKEFMPLMLLEHSRRGSLDRSVKSEELPPLPPSEVTSEAEGGDIEDFRTPMPYPDDDFRLRLQTEGLPAERAVASGESEGSTPKADL</sequence>
<feature type="compositionally biased region" description="Basic and acidic residues" evidence="1">
    <location>
        <begin position="58"/>
        <end position="110"/>
    </location>
</feature>
<proteinExistence type="predicted"/>
<organism evidence="2 3">
    <name type="scientific">Hypocrea atroviridis (strain ATCC 20476 / IMI 206040)</name>
    <name type="common">Trichoderma atroviride</name>
    <dbReference type="NCBI Taxonomy" id="452589"/>
    <lineage>
        <taxon>Eukaryota</taxon>
        <taxon>Fungi</taxon>
        <taxon>Dikarya</taxon>
        <taxon>Ascomycota</taxon>
        <taxon>Pezizomycotina</taxon>
        <taxon>Sordariomycetes</taxon>
        <taxon>Hypocreomycetidae</taxon>
        <taxon>Hypocreales</taxon>
        <taxon>Hypocreaceae</taxon>
        <taxon>Trichoderma</taxon>
    </lineage>
</organism>
<dbReference type="KEGG" id="tatv:25783031"/>
<feature type="region of interest" description="Disordered" evidence="1">
    <location>
        <begin position="816"/>
        <end position="876"/>
    </location>
</feature>
<feature type="compositionally biased region" description="Acidic residues" evidence="1">
    <location>
        <begin position="235"/>
        <end position="245"/>
    </location>
</feature>
<feature type="compositionally biased region" description="Basic and acidic residues" evidence="1">
    <location>
        <begin position="119"/>
        <end position="132"/>
    </location>
</feature>
<keyword evidence="3" id="KW-1185">Reference proteome</keyword>
<feature type="compositionally biased region" description="Basic and acidic residues" evidence="1">
    <location>
        <begin position="435"/>
        <end position="457"/>
    </location>
</feature>